<dbReference type="FunFam" id="3.90.420.10:FF:000006">
    <property type="entry name" value="Sulfur dehydrogenase subunit SoxC"/>
    <property type="match status" value="1"/>
</dbReference>
<gene>
    <name evidence="7" type="primary">soxC</name>
    <name evidence="7" type="ORF">FJR03_11020</name>
</gene>
<dbReference type="InterPro" id="IPR000572">
    <property type="entry name" value="OxRdtase_Mopterin-bd_dom"/>
</dbReference>
<keyword evidence="3" id="KW-0479">Metal-binding</keyword>
<dbReference type="InterPro" id="IPR014756">
    <property type="entry name" value="Ig_E-set"/>
</dbReference>
<dbReference type="InterPro" id="IPR008335">
    <property type="entry name" value="Mopterin_OxRdtase_euk"/>
</dbReference>
<feature type="domain" description="Moybdenum cofactor oxidoreductase dimerisation" evidence="6">
    <location>
        <begin position="313"/>
        <end position="431"/>
    </location>
</feature>
<proteinExistence type="predicted"/>
<dbReference type="PROSITE" id="PS51318">
    <property type="entry name" value="TAT"/>
    <property type="match status" value="1"/>
</dbReference>
<evidence type="ECO:0000313" key="8">
    <source>
        <dbReference type="Proteomes" id="UP000593910"/>
    </source>
</evidence>
<organism evidence="7 8">
    <name type="scientific">Sulfurimonas marina</name>
    <dbReference type="NCBI Taxonomy" id="2590551"/>
    <lineage>
        <taxon>Bacteria</taxon>
        <taxon>Pseudomonadati</taxon>
        <taxon>Campylobacterota</taxon>
        <taxon>Epsilonproteobacteria</taxon>
        <taxon>Campylobacterales</taxon>
        <taxon>Sulfurimonadaceae</taxon>
        <taxon>Sulfurimonas</taxon>
    </lineage>
</organism>
<feature type="domain" description="Oxidoreductase molybdopterin-binding" evidence="5">
    <location>
        <begin position="130"/>
        <end position="290"/>
    </location>
</feature>
<dbReference type="GO" id="GO:0020037">
    <property type="term" value="F:heme binding"/>
    <property type="evidence" value="ECO:0007669"/>
    <property type="project" value="TreeGrafter"/>
</dbReference>
<dbReference type="GO" id="GO:0008482">
    <property type="term" value="F:sulfite oxidase activity"/>
    <property type="evidence" value="ECO:0007669"/>
    <property type="project" value="TreeGrafter"/>
</dbReference>
<keyword evidence="4 7" id="KW-0560">Oxidoreductase</keyword>
<dbReference type="Proteomes" id="UP000593910">
    <property type="component" value="Chromosome"/>
</dbReference>
<dbReference type="Pfam" id="PF03404">
    <property type="entry name" value="Mo-co_dimer"/>
    <property type="match status" value="1"/>
</dbReference>
<dbReference type="AlphaFoldDB" id="A0A7M1AXQ2"/>
<dbReference type="EMBL" id="CP041165">
    <property type="protein sequence ID" value="QOP42239.1"/>
    <property type="molecule type" value="Genomic_DNA"/>
</dbReference>
<protein>
    <submittedName>
        <fullName evidence="7">Sulfite dehydrogenase</fullName>
        <ecNumber evidence="7">1.8.2.1</ecNumber>
    </submittedName>
</protein>
<dbReference type="InterPro" id="IPR005066">
    <property type="entry name" value="MoCF_OxRdtse_dimer"/>
</dbReference>
<evidence type="ECO:0000313" key="7">
    <source>
        <dbReference type="EMBL" id="QOP42239.1"/>
    </source>
</evidence>
<evidence type="ECO:0000256" key="1">
    <source>
        <dbReference type="ARBA" id="ARBA00001924"/>
    </source>
</evidence>
<dbReference type="EC" id="1.8.2.1" evidence="7"/>
<dbReference type="KEGG" id="smax:FJR03_11020"/>
<sequence length="466" mass="51961">MDKKSQENIDNLSNSTEKSIGRRDFFRKTAAMAGTAIAGTSLLSSNAMANEHAGGNGEEAILGTPEWATKWGDPVTKNLYGMPSKYEHNVTRRYTKLLASGNFRASIAVTPIQESMGIITPNGLFFSRCHGGVAHIDPNEHRLMITGLVEKPLVLTMEELKRYPSVTRTHFIECPANGGQEWRGPQYNSLQFSKGFMSCAEWTGVYIKDILKDLGVKPEALWMLAEGGDSSKMGRTIPMEKVLDDAMIVWGQNGEALRPEQGYPIRLLVPGWEGNLCVKWLRRLDFASEPWYCKEETSKYTVLKPNGHIMQHTYANEVNSTVTSPSPEIDWSNLKDGDIVEIEGLAWSGMGTITGVDISFDGGKNYVEAELKGLVLPKCWTRFSYMHKYKKGEELLLTSRATDDAGYIQPTIDQELTKVGVEAVYHRNAVETWKVEKDGTVTHVQIRSELTRDKDGNVVIEKKGEA</sequence>
<dbReference type="PANTHER" id="PTHR19372">
    <property type="entry name" value="SULFITE REDUCTASE"/>
    <property type="match status" value="1"/>
</dbReference>
<dbReference type="SUPFAM" id="SSF56524">
    <property type="entry name" value="Oxidoreductase molybdopterin-binding domain"/>
    <property type="match status" value="1"/>
</dbReference>
<dbReference type="InterPro" id="IPR036374">
    <property type="entry name" value="OxRdtase_Mopterin-bd_sf"/>
</dbReference>
<dbReference type="PRINTS" id="PR00407">
    <property type="entry name" value="EUMOPTERIN"/>
</dbReference>
<evidence type="ECO:0000259" key="6">
    <source>
        <dbReference type="Pfam" id="PF03404"/>
    </source>
</evidence>
<dbReference type="PANTHER" id="PTHR19372:SF7">
    <property type="entry name" value="SULFITE OXIDASE, MITOCHONDRIAL"/>
    <property type="match status" value="1"/>
</dbReference>
<reference evidence="7 8" key="1">
    <citation type="submission" date="2019-06" db="EMBL/GenBank/DDBJ databases">
        <title>Sulfurimonas gotlandica sp. nov., a chemoautotrophic and psychrotolerant epsilonproteobacterium isolated from a pelagic redoxcline, and an emended description of the genus Sulfurimonas.</title>
        <authorList>
            <person name="Wang S."/>
            <person name="Jiang L."/>
            <person name="Shao Z."/>
        </authorList>
    </citation>
    <scope>NUCLEOTIDE SEQUENCE [LARGE SCALE GENOMIC DNA]</scope>
    <source>
        <strain evidence="7 8">B2</strain>
    </source>
</reference>
<dbReference type="GO" id="GO:0043546">
    <property type="term" value="F:molybdopterin cofactor binding"/>
    <property type="evidence" value="ECO:0007669"/>
    <property type="project" value="TreeGrafter"/>
</dbReference>
<keyword evidence="2" id="KW-0500">Molybdenum</keyword>
<keyword evidence="8" id="KW-1185">Reference proteome</keyword>
<dbReference type="SUPFAM" id="SSF81296">
    <property type="entry name" value="E set domains"/>
    <property type="match status" value="1"/>
</dbReference>
<dbReference type="NCBIfam" id="TIGR04555">
    <property type="entry name" value="sulfite_DH_soxC"/>
    <property type="match status" value="1"/>
</dbReference>
<name>A0A7M1AXQ2_9BACT</name>
<evidence type="ECO:0000256" key="2">
    <source>
        <dbReference type="ARBA" id="ARBA00022505"/>
    </source>
</evidence>
<dbReference type="Pfam" id="PF00174">
    <property type="entry name" value="Oxidored_molyb"/>
    <property type="match status" value="1"/>
</dbReference>
<dbReference type="Gene3D" id="2.60.40.650">
    <property type="match status" value="1"/>
</dbReference>
<dbReference type="GO" id="GO:0050310">
    <property type="term" value="F:sulfite dehydrogenase activity"/>
    <property type="evidence" value="ECO:0007669"/>
    <property type="project" value="UniProtKB-EC"/>
</dbReference>
<dbReference type="InterPro" id="IPR030835">
    <property type="entry name" value="Sulfite_DH_SoxC"/>
</dbReference>
<dbReference type="GO" id="GO:0030151">
    <property type="term" value="F:molybdenum ion binding"/>
    <property type="evidence" value="ECO:0007669"/>
    <property type="project" value="InterPro"/>
</dbReference>
<evidence type="ECO:0000259" key="5">
    <source>
        <dbReference type="Pfam" id="PF00174"/>
    </source>
</evidence>
<dbReference type="RefSeq" id="WP_193113560.1">
    <property type="nucleotide sequence ID" value="NZ_CP041165.1"/>
</dbReference>
<dbReference type="Gene3D" id="3.90.420.10">
    <property type="entry name" value="Oxidoreductase, molybdopterin-binding domain"/>
    <property type="match status" value="1"/>
</dbReference>
<dbReference type="GO" id="GO:0006790">
    <property type="term" value="P:sulfur compound metabolic process"/>
    <property type="evidence" value="ECO:0007669"/>
    <property type="project" value="TreeGrafter"/>
</dbReference>
<comment type="cofactor">
    <cofactor evidence="1">
        <name>Mo-molybdopterin</name>
        <dbReference type="ChEBI" id="CHEBI:71302"/>
    </cofactor>
</comment>
<evidence type="ECO:0000256" key="3">
    <source>
        <dbReference type="ARBA" id="ARBA00022723"/>
    </source>
</evidence>
<dbReference type="InterPro" id="IPR006311">
    <property type="entry name" value="TAT_signal"/>
</dbReference>
<accession>A0A7M1AXQ2</accession>
<evidence type="ECO:0000256" key="4">
    <source>
        <dbReference type="ARBA" id="ARBA00023002"/>
    </source>
</evidence>